<name>A0A4D6LNY1_VIGUN</name>
<keyword evidence="1" id="KW-1133">Transmembrane helix</keyword>
<evidence type="ECO:0000256" key="1">
    <source>
        <dbReference type="SAM" id="Phobius"/>
    </source>
</evidence>
<evidence type="ECO:0008006" key="4">
    <source>
        <dbReference type="Google" id="ProtNLM"/>
    </source>
</evidence>
<evidence type="ECO:0000313" key="2">
    <source>
        <dbReference type="EMBL" id="QCD90210.1"/>
    </source>
</evidence>
<proteinExistence type="predicted"/>
<keyword evidence="1" id="KW-0472">Membrane</keyword>
<dbReference type="Proteomes" id="UP000501690">
    <property type="component" value="Linkage Group LG4"/>
</dbReference>
<reference evidence="2 3" key="1">
    <citation type="submission" date="2019-04" db="EMBL/GenBank/DDBJ databases">
        <title>An improved genome assembly and genetic linkage map for asparagus bean, Vigna unguiculata ssp. sesquipedialis.</title>
        <authorList>
            <person name="Xia Q."/>
            <person name="Zhang R."/>
            <person name="Dong Y."/>
        </authorList>
    </citation>
    <scope>NUCLEOTIDE SEQUENCE [LARGE SCALE GENOMIC DNA]</scope>
    <source>
        <tissue evidence="2">Leaf</tissue>
    </source>
</reference>
<organism evidence="2 3">
    <name type="scientific">Vigna unguiculata</name>
    <name type="common">Cowpea</name>
    <dbReference type="NCBI Taxonomy" id="3917"/>
    <lineage>
        <taxon>Eukaryota</taxon>
        <taxon>Viridiplantae</taxon>
        <taxon>Streptophyta</taxon>
        <taxon>Embryophyta</taxon>
        <taxon>Tracheophyta</taxon>
        <taxon>Spermatophyta</taxon>
        <taxon>Magnoliopsida</taxon>
        <taxon>eudicotyledons</taxon>
        <taxon>Gunneridae</taxon>
        <taxon>Pentapetalae</taxon>
        <taxon>rosids</taxon>
        <taxon>fabids</taxon>
        <taxon>Fabales</taxon>
        <taxon>Fabaceae</taxon>
        <taxon>Papilionoideae</taxon>
        <taxon>50 kb inversion clade</taxon>
        <taxon>NPAAA clade</taxon>
        <taxon>indigoferoid/millettioid clade</taxon>
        <taxon>Phaseoleae</taxon>
        <taxon>Vigna</taxon>
    </lineage>
</organism>
<feature type="transmembrane region" description="Helical" evidence="1">
    <location>
        <begin position="50"/>
        <end position="71"/>
    </location>
</feature>
<keyword evidence="1" id="KW-0812">Transmembrane</keyword>
<evidence type="ECO:0000313" key="3">
    <source>
        <dbReference type="Proteomes" id="UP000501690"/>
    </source>
</evidence>
<sequence length="143" mass="15150">MEVSPFASSCNSDGCVVAGITVVGFHGAFVVTVVLLLTTGSGRRAAPFFFLGRGITTVAVVVSLPAAVAHAKFSFCGFVRVSSGGNVLVAVVSREFSTTRQWWFSFSYGGGVLVFVFVQQLAERERGEMQRGEGEEGLTSFVP</sequence>
<accession>A0A4D6LNY1</accession>
<feature type="transmembrane region" description="Helical" evidence="1">
    <location>
        <begin position="102"/>
        <end position="122"/>
    </location>
</feature>
<gene>
    <name evidence="2" type="ORF">DEO72_LG4g1165</name>
</gene>
<dbReference type="AlphaFoldDB" id="A0A4D6LNY1"/>
<protein>
    <recommendedName>
        <fullName evidence="4">Transmembrane protein</fullName>
    </recommendedName>
</protein>
<keyword evidence="3" id="KW-1185">Reference proteome</keyword>
<dbReference type="EMBL" id="CP039348">
    <property type="protein sequence ID" value="QCD90210.1"/>
    <property type="molecule type" value="Genomic_DNA"/>
</dbReference>
<feature type="transmembrane region" description="Helical" evidence="1">
    <location>
        <begin position="16"/>
        <end position="38"/>
    </location>
</feature>